<accession>A0A6J5SKZ3</accession>
<reference evidence="1" key="1">
    <citation type="submission" date="2020-05" db="EMBL/GenBank/DDBJ databases">
        <authorList>
            <person name="Chiriac C."/>
            <person name="Salcher M."/>
            <person name="Ghai R."/>
            <person name="Kavagutti S V."/>
        </authorList>
    </citation>
    <scope>NUCLEOTIDE SEQUENCE</scope>
</reference>
<evidence type="ECO:0000313" key="1">
    <source>
        <dbReference type="EMBL" id="CAB4214478.1"/>
    </source>
</evidence>
<organism evidence="1">
    <name type="scientific">uncultured Caudovirales phage</name>
    <dbReference type="NCBI Taxonomy" id="2100421"/>
    <lineage>
        <taxon>Viruses</taxon>
        <taxon>Duplodnaviria</taxon>
        <taxon>Heunggongvirae</taxon>
        <taxon>Uroviricota</taxon>
        <taxon>Caudoviricetes</taxon>
        <taxon>Peduoviridae</taxon>
        <taxon>Maltschvirus</taxon>
        <taxon>Maltschvirus maltsch</taxon>
    </lineage>
</organism>
<sequence length="59" mass="6790">MKKTLPTLGVNDSDFKYRTGADVQATWRRFGWTPLPVRPEALQEKPIDAPLKPLRVVRK</sequence>
<gene>
    <name evidence="1" type="ORF">UFOVP1457_44</name>
</gene>
<proteinExistence type="predicted"/>
<name>A0A6J5SKZ3_9CAUD</name>
<protein>
    <submittedName>
        <fullName evidence="1">Uncharacterized protein</fullName>
    </submittedName>
</protein>
<dbReference type="EMBL" id="LR797409">
    <property type="protein sequence ID" value="CAB4214478.1"/>
    <property type="molecule type" value="Genomic_DNA"/>
</dbReference>